<sequence length="344" mass="35250">MILVTGGLGFIGSHTARALLDLGEECVLVQRREPGALPGFLVGAGGRPLVRTERADLGDVEALRRIGERHAVTGVVHLAGSVPWPPGAADPVGAAQDALGSLFNVVRAAAGRQVPRVVVASTIGVYAGAPGTLPGTAPGSGGDAGPDRTPEVTAPLGEDLPLPMTAGHAIPAFKKIGELLTGHLAAATGLDLVNARISAVWGPLGRPASPFVAVPQLVHAAARGTEPDLSALYAPARAGQGADLIYARDCGRALALLQTAPRLRHRTYNVASGRITGNAEVLAALNAQVPGAGLSLPPGREPGAGPDVRLDVTRLRQDTGYAPRYDLERAVADYLGWLRAGNPR</sequence>
<dbReference type="Pfam" id="PF01370">
    <property type="entry name" value="Epimerase"/>
    <property type="match status" value="1"/>
</dbReference>
<gene>
    <name evidence="3" type="ORF">HCN08_20440</name>
</gene>
<dbReference type="InterPro" id="IPR050177">
    <property type="entry name" value="Lipid_A_modif_metabolic_enz"/>
</dbReference>
<evidence type="ECO:0000313" key="3">
    <source>
        <dbReference type="EMBL" id="NJP45754.1"/>
    </source>
</evidence>
<dbReference type="Proteomes" id="UP000734511">
    <property type="component" value="Unassembled WGS sequence"/>
</dbReference>
<evidence type="ECO:0000256" key="1">
    <source>
        <dbReference type="SAM" id="MobiDB-lite"/>
    </source>
</evidence>
<feature type="region of interest" description="Disordered" evidence="1">
    <location>
        <begin position="130"/>
        <end position="151"/>
    </location>
</feature>
<dbReference type="Gene3D" id="3.40.50.720">
    <property type="entry name" value="NAD(P)-binding Rossmann-like Domain"/>
    <property type="match status" value="1"/>
</dbReference>
<reference evidence="3 4" key="1">
    <citation type="submission" date="2020-03" db="EMBL/GenBank/DDBJ databases">
        <title>WGS of actinomycetes isolated from Thailand.</title>
        <authorList>
            <person name="Thawai C."/>
        </authorList>
    </citation>
    <scope>NUCLEOTIDE SEQUENCE [LARGE SCALE GENOMIC DNA]</scope>
    <source>
        <strain evidence="3 4">PRB2-1</strain>
    </source>
</reference>
<evidence type="ECO:0000259" key="2">
    <source>
        <dbReference type="Pfam" id="PF01370"/>
    </source>
</evidence>
<dbReference type="InterPro" id="IPR036291">
    <property type="entry name" value="NAD(P)-bd_dom_sf"/>
</dbReference>
<keyword evidence="4" id="KW-1185">Reference proteome</keyword>
<dbReference type="SUPFAM" id="SSF51735">
    <property type="entry name" value="NAD(P)-binding Rossmann-fold domains"/>
    <property type="match status" value="1"/>
</dbReference>
<protein>
    <submittedName>
        <fullName evidence="3">NAD(P)-dependent oxidoreductase</fullName>
    </submittedName>
</protein>
<comment type="caution">
    <text evidence="3">The sequence shown here is derived from an EMBL/GenBank/DDBJ whole genome shotgun (WGS) entry which is preliminary data.</text>
</comment>
<feature type="domain" description="NAD-dependent epimerase/dehydratase" evidence="2">
    <location>
        <begin position="2"/>
        <end position="271"/>
    </location>
</feature>
<proteinExistence type="predicted"/>
<evidence type="ECO:0000313" key="4">
    <source>
        <dbReference type="Proteomes" id="UP000734511"/>
    </source>
</evidence>
<accession>A0ABX0ZPC0</accession>
<name>A0ABX0ZPC0_9ACTN</name>
<organism evidence="3 4">
    <name type="scientific">Actinacidiphila epipremni</name>
    <dbReference type="NCBI Taxonomy" id="2053013"/>
    <lineage>
        <taxon>Bacteria</taxon>
        <taxon>Bacillati</taxon>
        <taxon>Actinomycetota</taxon>
        <taxon>Actinomycetes</taxon>
        <taxon>Kitasatosporales</taxon>
        <taxon>Streptomycetaceae</taxon>
        <taxon>Actinacidiphila</taxon>
    </lineage>
</organism>
<dbReference type="PANTHER" id="PTHR43245">
    <property type="entry name" value="BIFUNCTIONAL POLYMYXIN RESISTANCE PROTEIN ARNA"/>
    <property type="match status" value="1"/>
</dbReference>
<dbReference type="EMBL" id="JAATEJ010000017">
    <property type="protein sequence ID" value="NJP45754.1"/>
    <property type="molecule type" value="Genomic_DNA"/>
</dbReference>
<dbReference type="RefSeq" id="WP_167984622.1">
    <property type="nucleotide sequence ID" value="NZ_JAATEJ010000017.1"/>
</dbReference>
<dbReference type="InterPro" id="IPR001509">
    <property type="entry name" value="Epimerase_deHydtase"/>
</dbReference>